<feature type="active site" description="Nucleophile" evidence="5">
    <location>
        <position position="428"/>
    </location>
</feature>
<evidence type="ECO:0000313" key="8">
    <source>
        <dbReference type="EMBL" id="SJN26829.1"/>
    </source>
</evidence>
<evidence type="ECO:0000313" key="9">
    <source>
        <dbReference type="Proteomes" id="UP000196778"/>
    </source>
</evidence>
<evidence type="ECO:0000256" key="2">
    <source>
        <dbReference type="ARBA" id="ARBA00022679"/>
    </source>
</evidence>
<keyword evidence="3 5" id="KW-0949">S-adenosyl-L-methionine</keyword>
<gene>
    <name evidence="8" type="ORF">FM119_05245</name>
</gene>
<dbReference type="InterPro" id="IPR035926">
    <property type="entry name" value="NusB-like_sf"/>
</dbReference>
<evidence type="ECO:0000256" key="3">
    <source>
        <dbReference type="ARBA" id="ARBA00022691"/>
    </source>
</evidence>
<evidence type="ECO:0000256" key="5">
    <source>
        <dbReference type="PROSITE-ProRule" id="PRU01023"/>
    </source>
</evidence>
<reference evidence="9" key="1">
    <citation type="submission" date="2017-02" db="EMBL/GenBank/DDBJ databases">
        <authorList>
            <person name="Dridi B."/>
        </authorList>
    </citation>
    <scope>NUCLEOTIDE SEQUENCE [LARGE SCALE GENOMIC DNA]</scope>
    <source>
        <strain evidence="9">EB411</strain>
    </source>
</reference>
<sequence length="502" mass="53029">MSTNDNNARGGRSRQGREQGRHAAGPRSGRPRRGPGPSDAPVRLAAPARRVAYRVLHAVTVDDAYANLLLPVEIDRAKLSRADAALATELCYGTLRLRGYYDAVIEQAAGRSLDRIDVEVQDVLRLGVHQILNTRVPDHAAVDESVLLTRERGKPAASGFVNGVLRTVSRTAPEDWTDRIVADATSPDEAAARATAHPAWIVRAFRQSLRAEGREDELAALLASDNEAPAVNLVALPGLAAAPEGATADVYSPVGFRSAGGDPDQLVTSSDGRLRVQDEGSQLVALALAAAPVDPSITAERWLDLCSGPGGKTALLAARALAAGAELDAVELVPARAGLVRRAVSAVPLPVEVTVGDGTMIGQQRGERYARVLVDAPCTGLGALRRRPEARWRKHPSDVAELGLIQLALIRSAFDALVPGGVLAYVTCSPHIAETRGIVSTALMQWGGAAELLDAPGVLAGLTRAELPLGEPLREGEGATVQLWPHRHGTDAMFLALVRKRA</sequence>
<feature type="domain" description="SAM-dependent MTase RsmB/NOP-type" evidence="7">
    <location>
        <begin position="204"/>
        <end position="501"/>
    </location>
</feature>
<accession>A0A1R4J490</accession>
<feature type="region of interest" description="Disordered" evidence="6">
    <location>
        <begin position="1"/>
        <end position="42"/>
    </location>
</feature>
<dbReference type="EC" id="2.1.1.-" evidence="8"/>
<dbReference type="InterPro" id="IPR023267">
    <property type="entry name" value="RCMT"/>
</dbReference>
<keyword evidence="1 5" id="KW-0489">Methyltransferase</keyword>
<feature type="binding site" evidence="5">
    <location>
        <position position="331"/>
    </location>
    <ligand>
        <name>S-adenosyl-L-methionine</name>
        <dbReference type="ChEBI" id="CHEBI:59789"/>
    </ligand>
</feature>
<evidence type="ECO:0000259" key="7">
    <source>
        <dbReference type="PROSITE" id="PS51686"/>
    </source>
</evidence>
<dbReference type="EMBL" id="FUKR01000032">
    <property type="protein sequence ID" value="SJN26829.1"/>
    <property type="molecule type" value="Genomic_DNA"/>
</dbReference>
<protein>
    <submittedName>
        <fullName evidence="8">Ribosomal RNA small subunit methyltransferase B</fullName>
        <ecNumber evidence="8">2.1.1.-</ecNumber>
    </submittedName>
</protein>
<organism evidence="8 9">
    <name type="scientific">Mycetocola reblochoni REB411</name>
    <dbReference type="NCBI Taxonomy" id="1255698"/>
    <lineage>
        <taxon>Bacteria</taxon>
        <taxon>Bacillati</taxon>
        <taxon>Actinomycetota</taxon>
        <taxon>Actinomycetes</taxon>
        <taxon>Micrococcales</taxon>
        <taxon>Microbacteriaceae</taxon>
        <taxon>Mycetocola</taxon>
    </lineage>
</organism>
<dbReference type="PANTHER" id="PTHR22807">
    <property type="entry name" value="NOP2 YEAST -RELATED NOL1/NOP2/FMU SUN DOMAIN-CONTAINING"/>
    <property type="match status" value="1"/>
</dbReference>
<dbReference type="AlphaFoldDB" id="A0A1R4J490"/>
<dbReference type="Pfam" id="PF01029">
    <property type="entry name" value="NusB"/>
    <property type="match status" value="1"/>
</dbReference>
<comment type="similarity">
    <text evidence="5">Belongs to the class I-like SAM-binding methyltransferase superfamily. RsmB/NOP family.</text>
</comment>
<dbReference type="Pfam" id="PF01189">
    <property type="entry name" value="Methyltr_RsmB-F"/>
    <property type="match status" value="1"/>
</dbReference>
<dbReference type="Proteomes" id="UP000196778">
    <property type="component" value="Unassembled WGS sequence"/>
</dbReference>
<dbReference type="SUPFAM" id="SSF48013">
    <property type="entry name" value="NusB-like"/>
    <property type="match status" value="1"/>
</dbReference>
<dbReference type="GO" id="GO:0008173">
    <property type="term" value="F:RNA methyltransferase activity"/>
    <property type="evidence" value="ECO:0007669"/>
    <property type="project" value="InterPro"/>
</dbReference>
<dbReference type="InterPro" id="IPR001678">
    <property type="entry name" value="MeTrfase_RsmB-F_NOP2_dom"/>
</dbReference>
<dbReference type="RefSeq" id="WP_087136635.1">
    <property type="nucleotide sequence ID" value="NZ_FUKR01000032.1"/>
</dbReference>
<dbReference type="InterPro" id="IPR029063">
    <property type="entry name" value="SAM-dependent_MTases_sf"/>
</dbReference>
<dbReference type="GO" id="GO:0006355">
    <property type="term" value="P:regulation of DNA-templated transcription"/>
    <property type="evidence" value="ECO:0007669"/>
    <property type="project" value="InterPro"/>
</dbReference>
<keyword evidence="2 5" id="KW-0808">Transferase</keyword>
<dbReference type="Gene3D" id="3.40.50.150">
    <property type="entry name" value="Vaccinia Virus protein VP39"/>
    <property type="match status" value="1"/>
</dbReference>
<dbReference type="PANTHER" id="PTHR22807:SF53">
    <property type="entry name" value="RIBOSOMAL RNA SMALL SUBUNIT METHYLTRANSFERASE B-RELATED"/>
    <property type="match status" value="1"/>
</dbReference>
<proteinExistence type="inferred from homology"/>
<keyword evidence="4 5" id="KW-0694">RNA-binding</keyword>
<evidence type="ECO:0000256" key="4">
    <source>
        <dbReference type="ARBA" id="ARBA00022884"/>
    </source>
</evidence>
<feature type="binding site" evidence="5">
    <location>
        <position position="357"/>
    </location>
    <ligand>
        <name>S-adenosyl-L-methionine</name>
        <dbReference type="ChEBI" id="CHEBI:59789"/>
    </ligand>
</feature>
<feature type="binding site" evidence="5">
    <location>
        <position position="375"/>
    </location>
    <ligand>
        <name>S-adenosyl-L-methionine</name>
        <dbReference type="ChEBI" id="CHEBI:59789"/>
    </ligand>
</feature>
<name>A0A1R4J490_9MICO</name>
<dbReference type="GO" id="GO:0001510">
    <property type="term" value="P:RNA methylation"/>
    <property type="evidence" value="ECO:0007669"/>
    <property type="project" value="InterPro"/>
</dbReference>
<keyword evidence="9" id="KW-1185">Reference proteome</keyword>
<evidence type="ECO:0000256" key="1">
    <source>
        <dbReference type="ARBA" id="ARBA00022603"/>
    </source>
</evidence>
<dbReference type="GO" id="GO:0003723">
    <property type="term" value="F:RNA binding"/>
    <property type="evidence" value="ECO:0007669"/>
    <property type="project" value="UniProtKB-UniRule"/>
</dbReference>
<feature type="binding site" evidence="5">
    <location>
        <begin position="306"/>
        <end position="312"/>
    </location>
    <ligand>
        <name>S-adenosyl-L-methionine</name>
        <dbReference type="ChEBI" id="CHEBI:59789"/>
    </ligand>
</feature>
<dbReference type="SUPFAM" id="SSF53335">
    <property type="entry name" value="S-adenosyl-L-methionine-dependent methyltransferases"/>
    <property type="match status" value="1"/>
</dbReference>
<dbReference type="PROSITE" id="PS51686">
    <property type="entry name" value="SAM_MT_RSMB_NOP"/>
    <property type="match status" value="1"/>
</dbReference>
<dbReference type="OrthoDB" id="9810297at2"/>
<dbReference type="InterPro" id="IPR049560">
    <property type="entry name" value="MeTrfase_RsmB-F_NOP2_cat"/>
</dbReference>
<dbReference type="InterPro" id="IPR006027">
    <property type="entry name" value="NusB_RsmB_TIM44"/>
</dbReference>
<dbReference type="Gene3D" id="1.10.940.10">
    <property type="entry name" value="NusB-like"/>
    <property type="match status" value="1"/>
</dbReference>
<dbReference type="PRINTS" id="PR02008">
    <property type="entry name" value="RCMTFAMILY"/>
</dbReference>
<evidence type="ECO:0000256" key="6">
    <source>
        <dbReference type="SAM" id="MobiDB-lite"/>
    </source>
</evidence>